<dbReference type="Pfam" id="PF07075">
    <property type="entry name" value="NamZ_N"/>
    <property type="match status" value="1"/>
</dbReference>
<dbReference type="InterPro" id="IPR008302">
    <property type="entry name" value="NamZ"/>
</dbReference>
<sequence>MKDFKLGSEVFLEKEWKNYSGMRLGLLTNATGVDHELVSTIDRFYNHSELSLTTLFSPEHGIRGTEEAGQKIKDTTDIKTGLPVYSLYSGKGIIEPSLFEEIDVLFCDLQDIGVRYFTFIYTLADIMKISAEADIRVVVLDRPNPIGDKVEGNRVKETFNSFVGAYTLPVRHGMTIGEIANFLQGEFHNSCMLTVVPMEGWERSSYFDELDMPWVPPTPNATGVEMALLYGGTCLLEGTNISEGRGTTAPFRLMGAPFIDGEELAERLRREKWNGVGIRPTSFKPCMSKHRGKTCGGVELHVTDRDTFEAFRTGSEILKIIVELYPGKVEFLKNDDFGGAYFLDLLFGNDKLRLQLSEGKPVPLVEEKPGISFSKVREPYLLYV</sequence>
<dbReference type="Proteomes" id="UP000092654">
    <property type="component" value="Chromosome"/>
</dbReference>
<dbReference type="Proteomes" id="UP000011746">
    <property type="component" value="Unassembled WGS sequence"/>
</dbReference>
<reference evidence="4 5" key="1">
    <citation type="journal article" date="2012" name="J. Bacteriol.">
        <title>Draft Genome Sequence of Salimicrobium sp. Strain MJ3, Isolated from Myulchi-Jeot, Korean Fermented Seafood.</title>
        <authorList>
            <person name="Lee S.H."/>
            <person name="Jung J.Y."/>
            <person name="Jeon C.O."/>
        </authorList>
    </citation>
    <scope>NUCLEOTIDE SEQUENCE [LARGE SCALE GENOMIC DNA]</scope>
    <source>
        <strain evidence="4 5">MJ3</strain>
    </source>
</reference>
<evidence type="ECO:0000313" key="5">
    <source>
        <dbReference type="Proteomes" id="UP000011746"/>
    </source>
</evidence>
<dbReference type="InterPro" id="IPR048502">
    <property type="entry name" value="NamZ_N"/>
</dbReference>
<name>K2G7Y7_9BACI</name>
<dbReference type="PANTHER" id="PTHR42915:SF1">
    <property type="entry name" value="PEPTIDOGLYCAN BETA-N-ACETYLMURAMIDASE NAMZ"/>
    <property type="match status" value="1"/>
</dbReference>
<dbReference type="KEGG" id="sje:AAV35_002610"/>
<evidence type="ECO:0000313" key="3">
    <source>
        <dbReference type="EMBL" id="AKG05672.2"/>
    </source>
</evidence>
<dbReference type="Gene3D" id="3.40.50.12170">
    <property type="entry name" value="Uncharacterised protein PF07075, DUF1343"/>
    <property type="match status" value="1"/>
</dbReference>
<dbReference type="GO" id="GO:0033922">
    <property type="term" value="F:peptidoglycan beta-N-acetylmuramidase activity"/>
    <property type="evidence" value="ECO:0007669"/>
    <property type="project" value="InterPro"/>
</dbReference>
<proteinExistence type="predicted"/>
<feature type="domain" description="Peptidoglycan beta-N-acetylmuramidase NamZ C-terminal" evidence="2">
    <location>
        <begin position="228"/>
        <end position="383"/>
    </location>
</feature>
<dbReference type="OrthoDB" id="9801061at2"/>
<evidence type="ECO:0000259" key="2">
    <source>
        <dbReference type="Pfam" id="PF20732"/>
    </source>
</evidence>
<evidence type="ECO:0000259" key="1">
    <source>
        <dbReference type="Pfam" id="PF07075"/>
    </source>
</evidence>
<evidence type="ECO:0000313" key="4">
    <source>
        <dbReference type="EMBL" id="EKE31273.1"/>
    </source>
</evidence>
<evidence type="ECO:0000313" key="6">
    <source>
        <dbReference type="Proteomes" id="UP000092654"/>
    </source>
</evidence>
<dbReference type="Gene3D" id="3.90.1150.140">
    <property type="match status" value="1"/>
</dbReference>
<dbReference type="InterPro" id="IPR048503">
    <property type="entry name" value="NamZ_C"/>
</dbReference>
<dbReference type="EMBL" id="CP011361">
    <property type="protein sequence ID" value="AKG05672.2"/>
    <property type="molecule type" value="Genomic_DNA"/>
</dbReference>
<dbReference type="Pfam" id="PF20732">
    <property type="entry name" value="NamZ_C"/>
    <property type="match status" value="1"/>
</dbReference>
<reference evidence="3" key="3">
    <citation type="submission" date="2016-11" db="EMBL/GenBank/DDBJ databases">
        <title>Salimicrobium jeotgali MJ3, isolated from Myulchi jeot, a traditional Korean fermented seafood.</title>
        <authorList>
            <person name="Kim K.H."/>
            <person name="Jeon C.O."/>
            <person name="Jin H.M."/>
        </authorList>
    </citation>
    <scope>NUCLEOTIDE SEQUENCE</scope>
    <source>
        <strain evidence="3">MJ3</strain>
    </source>
</reference>
<dbReference type="eggNOG" id="COG3876">
    <property type="taxonomic scope" value="Bacteria"/>
</dbReference>
<organism evidence="4 5">
    <name type="scientific">Salimicrobium jeotgali</name>
    <dbReference type="NCBI Taxonomy" id="1230341"/>
    <lineage>
        <taxon>Bacteria</taxon>
        <taxon>Bacillati</taxon>
        <taxon>Bacillota</taxon>
        <taxon>Bacilli</taxon>
        <taxon>Bacillales</taxon>
        <taxon>Bacillaceae</taxon>
        <taxon>Salimicrobium</taxon>
    </lineage>
</organism>
<dbReference type="PIRSF" id="PIRSF016719">
    <property type="entry name" value="UCP016719"/>
    <property type="match status" value="1"/>
</dbReference>
<dbReference type="PANTHER" id="PTHR42915">
    <property type="entry name" value="HYPOTHETICAL 460 KDA PROTEIN IN FEUA-SIGW INTERGENIC REGION [PRECURSOR]"/>
    <property type="match status" value="1"/>
</dbReference>
<reference evidence="6" key="2">
    <citation type="submission" date="2015-06" db="EMBL/GenBank/DDBJ databases">
        <title>Salimicrobium jeotgali MJ3, isolated from Myulchi jeot, a traditional Korean fermented seafood.</title>
        <authorList>
            <person name="Kim K.H."/>
            <person name="Jeon C.O."/>
            <person name="Jin H.M."/>
        </authorList>
    </citation>
    <scope>NUCLEOTIDE SEQUENCE [LARGE SCALE GENOMIC DNA]</scope>
    <source>
        <strain evidence="6">MJ3</strain>
    </source>
</reference>
<keyword evidence="5" id="KW-1185">Reference proteome</keyword>
<dbReference type="PATRIC" id="fig|1230341.3.peg.1895"/>
<dbReference type="STRING" id="1230341.AAV35_002610"/>
<dbReference type="AlphaFoldDB" id="K2G7Y7"/>
<gene>
    <name evidence="3" type="ORF">AAV35_002610</name>
    <name evidence="4" type="ORF">MJ3_09213</name>
</gene>
<evidence type="ECO:0008006" key="7">
    <source>
        <dbReference type="Google" id="ProtNLM"/>
    </source>
</evidence>
<dbReference type="RefSeq" id="WP_008590729.1">
    <property type="nucleotide sequence ID" value="NZ_AMPQ01000012.1"/>
</dbReference>
<accession>K2G7Y7</accession>
<protein>
    <recommendedName>
        <fullName evidence="7">DUF1343 domain-containing protein</fullName>
    </recommendedName>
</protein>
<dbReference type="EMBL" id="AMPQ01000012">
    <property type="protein sequence ID" value="EKE31273.1"/>
    <property type="molecule type" value="Genomic_DNA"/>
</dbReference>
<feature type="domain" description="Peptidoglycan beta-N-acetylmuramidase NamZ N-terminal" evidence="1">
    <location>
        <begin position="25"/>
        <end position="222"/>
    </location>
</feature>